<sequence>MTHGLGPNRTNGNPPSTGDGCHRRFGRRTNRSISAVLGIVLLFGMVLIGAAVLAVSGMALIDSLQSDSAESQGLNELDQLDHTLTTQGYDSDSVRSFALSDGAYEMVQDGTITITAKGQFAGSETVVDDLALQTISLETDEGQTVGYQAGGVFVGTDDSSRVHSEPALSYETRNATGDASKHLSFSVVDLQGNLSTGENRVEERSRERSRETLENIRYVAGVEIRIENTTYHHAWDTFLSDEFGHSAVTHYEHNQTVVVEADIDHNRPFSQYVNLYPTIYGGLHAGANSPVELSADGLTIDSYDSRDGPYVSGNTTADLFTVDTSELRVTSAADIDGLPVANENLKIQPGASVTPFAFYEDSLLPPSQSSDVLTANFTEPFDTIEPVTDEVTNQAIPNLKANDTALTPNPGPGLYYRDGDATLTHETIDTGSGNTGVHIGVTGDLTMKNVDLTGTGQAHLYVTGDEIDLTNVDVPDHNASSLWIYATENTSITIGDRFEGVVYAPGSDELTIEDGTDIYGSVVGGTPDIGDDVAVHFDESLRSAEALSEEDLNQSWSSTEPNELDVSFVLDSTGSMEWNDPDDLIKPATQNAIGMLTSPYHRAGVYEFDQSGRTLHDISGDLDAVHDSVVANEDGGTDISTGIEHALDRHAAFEDPDREKHMILMTDGENSPVWWGPDPDEKTLDQAERAAANNVTIWTIAFSDNADADLMGEIASITGGESETVEEAADIEDVMEQFLAEVIDEEETIDLDVNLEFDANPRTNHDAFDVETFTFEIEGN</sequence>
<keyword evidence="2" id="KW-0812">Transmembrane</keyword>
<dbReference type="GeneID" id="14377718"/>
<dbReference type="Pfam" id="PF00092">
    <property type="entry name" value="VWA"/>
    <property type="match status" value="1"/>
</dbReference>
<evidence type="ECO:0000313" key="4">
    <source>
        <dbReference type="EMBL" id="AGB16528.1"/>
    </source>
</evidence>
<dbReference type="InterPro" id="IPR036465">
    <property type="entry name" value="vWFA_dom_sf"/>
</dbReference>
<keyword evidence="5" id="KW-1185">Reference proteome</keyword>
<dbReference type="eggNOG" id="arCOG02902">
    <property type="taxonomic scope" value="Archaea"/>
</dbReference>
<dbReference type="PROSITE" id="PS50234">
    <property type="entry name" value="VWFA"/>
    <property type="match status" value="1"/>
</dbReference>
<dbReference type="CDD" id="cd00198">
    <property type="entry name" value="vWFA"/>
    <property type="match status" value="1"/>
</dbReference>
<evidence type="ECO:0000259" key="3">
    <source>
        <dbReference type="PROSITE" id="PS50234"/>
    </source>
</evidence>
<dbReference type="RefSeq" id="WP_015301149.1">
    <property type="nucleotide sequence ID" value="NC_019964.1"/>
</dbReference>
<accession>L0ICH5</accession>
<evidence type="ECO:0000256" key="2">
    <source>
        <dbReference type="SAM" id="Phobius"/>
    </source>
</evidence>
<dbReference type="Pfam" id="PF23960">
    <property type="entry name" value="DUF7289"/>
    <property type="match status" value="1"/>
</dbReference>
<dbReference type="SMART" id="SM00327">
    <property type="entry name" value="VWA"/>
    <property type="match status" value="1"/>
</dbReference>
<dbReference type="SUPFAM" id="SSF53300">
    <property type="entry name" value="vWA-like"/>
    <property type="match status" value="1"/>
</dbReference>
<keyword evidence="2" id="KW-0472">Membrane</keyword>
<dbReference type="EMBL" id="CP003050">
    <property type="protein sequence ID" value="AGB16528.1"/>
    <property type="molecule type" value="Genomic_DNA"/>
</dbReference>
<protein>
    <submittedName>
        <fullName evidence="4">Mg-chelatase subunit ChlD</fullName>
    </submittedName>
</protein>
<gene>
    <name evidence="4" type="ordered locus">Halru_1930</name>
</gene>
<dbReference type="STRING" id="797302.Halru_1930"/>
<reference evidence="4" key="1">
    <citation type="submission" date="2011-09" db="EMBL/GenBank/DDBJ databases">
        <title>Complete sequence of Halovivax ruber XH-70.</title>
        <authorList>
            <consortium name="US DOE Joint Genome Institute"/>
            <person name="Lucas S."/>
            <person name="Han J."/>
            <person name="Lapidus A."/>
            <person name="Cheng J.-F."/>
            <person name="Goodwin L."/>
            <person name="Pitluck S."/>
            <person name="Peters L."/>
            <person name="Mikhailova N."/>
            <person name="Davenport K."/>
            <person name="Detter J.C."/>
            <person name="Han C."/>
            <person name="Tapia R."/>
            <person name="Land M."/>
            <person name="Hauser L."/>
            <person name="Kyrpides N."/>
            <person name="Ivanova N."/>
            <person name="Pagani I."/>
            <person name="Sproer C."/>
            <person name="Anderson I."/>
            <person name="Woyke T."/>
        </authorList>
    </citation>
    <scope>NUCLEOTIDE SEQUENCE</scope>
    <source>
        <strain evidence="4">XH-70</strain>
    </source>
</reference>
<feature type="region of interest" description="Disordered" evidence="1">
    <location>
        <begin position="1"/>
        <end position="25"/>
    </location>
</feature>
<evidence type="ECO:0000313" key="5">
    <source>
        <dbReference type="Proteomes" id="UP000010846"/>
    </source>
</evidence>
<dbReference type="InterPro" id="IPR002035">
    <property type="entry name" value="VWF_A"/>
</dbReference>
<proteinExistence type="predicted"/>
<dbReference type="InterPro" id="IPR055729">
    <property type="entry name" value="DUF7305"/>
</dbReference>
<dbReference type="InterPro" id="IPR055713">
    <property type="entry name" value="DUF7289"/>
</dbReference>
<dbReference type="Gene3D" id="3.40.50.410">
    <property type="entry name" value="von Willebrand factor, type A domain"/>
    <property type="match status" value="1"/>
</dbReference>
<dbReference type="eggNOG" id="arCOG02911">
    <property type="taxonomic scope" value="Archaea"/>
</dbReference>
<dbReference type="Proteomes" id="UP000010846">
    <property type="component" value="Chromosome"/>
</dbReference>
<dbReference type="OrthoDB" id="148042at2157"/>
<dbReference type="AlphaFoldDB" id="L0ICH5"/>
<dbReference type="KEGG" id="hru:Halru_1930"/>
<dbReference type="HOGENOM" id="CLU_358884_0_0_2"/>
<organism evidence="4 5">
    <name type="scientific">Halovivax ruber (strain DSM 18193 / JCM 13892 / XH-70)</name>
    <dbReference type="NCBI Taxonomy" id="797302"/>
    <lineage>
        <taxon>Archaea</taxon>
        <taxon>Methanobacteriati</taxon>
        <taxon>Methanobacteriota</taxon>
        <taxon>Stenosarchaea group</taxon>
        <taxon>Halobacteria</taxon>
        <taxon>Halobacteriales</taxon>
        <taxon>Natrialbaceae</taxon>
        <taxon>Halovivax</taxon>
    </lineage>
</organism>
<dbReference type="Pfam" id="PF23981">
    <property type="entry name" value="DUF7305"/>
    <property type="match status" value="1"/>
</dbReference>
<feature type="transmembrane region" description="Helical" evidence="2">
    <location>
        <begin position="33"/>
        <end position="61"/>
    </location>
</feature>
<keyword evidence="2" id="KW-1133">Transmembrane helix</keyword>
<name>L0ICH5_HALRX</name>
<feature type="domain" description="VWFA" evidence="3">
    <location>
        <begin position="565"/>
        <end position="742"/>
    </location>
</feature>
<evidence type="ECO:0000256" key="1">
    <source>
        <dbReference type="SAM" id="MobiDB-lite"/>
    </source>
</evidence>